<keyword evidence="1 2" id="KW-0808">Transferase</keyword>
<evidence type="ECO:0000313" key="2">
    <source>
        <dbReference type="EMBL" id="GGJ99221.1"/>
    </source>
</evidence>
<evidence type="ECO:0000313" key="3">
    <source>
        <dbReference type="Proteomes" id="UP000658382"/>
    </source>
</evidence>
<organism evidence="2 3">
    <name type="scientific">Lentibacillus kapialis</name>
    <dbReference type="NCBI Taxonomy" id="340214"/>
    <lineage>
        <taxon>Bacteria</taxon>
        <taxon>Bacillati</taxon>
        <taxon>Bacillota</taxon>
        <taxon>Bacilli</taxon>
        <taxon>Bacillales</taxon>
        <taxon>Bacillaceae</taxon>
        <taxon>Lentibacillus</taxon>
    </lineage>
</organism>
<keyword evidence="3" id="KW-1185">Reference proteome</keyword>
<dbReference type="SUPFAM" id="SSF89796">
    <property type="entry name" value="CoA-transferase family III (CaiB/BaiF)"/>
    <property type="match status" value="1"/>
</dbReference>
<dbReference type="Gene3D" id="3.40.50.10540">
    <property type="entry name" value="Crotonobetainyl-coa:carnitine coa-transferase, domain 1"/>
    <property type="match status" value="1"/>
</dbReference>
<proteinExistence type="predicted"/>
<protein>
    <submittedName>
        <fullName evidence="2">CoA transferase</fullName>
    </submittedName>
</protein>
<dbReference type="PANTHER" id="PTHR48207">
    <property type="entry name" value="SUCCINATE--HYDROXYMETHYLGLUTARATE COA-TRANSFERASE"/>
    <property type="match status" value="1"/>
</dbReference>
<gene>
    <name evidence="2" type="ORF">GCM10007063_21860</name>
</gene>
<evidence type="ECO:0000256" key="1">
    <source>
        <dbReference type="ARBA" id="ARBA00022679"/>
    </source>
</evidence>
<reference evidence="2" key="2">
    <citation type="submission" date="2020-09" db="EMBL/GenBank/DDBJ databases">
        <authorList>
            <person name="Sun Q."/>
            <person name="Ohkuma M."/>
        </authorList>
    </citation>
    <scope>NUCLEOTIDE SEQUENCE</scope>
    <source>
        <strain evidence="2">JCM 12580</strain>
    </source>
</reference>
<accession>A0A917PXJ5</accession>
<name>A0A917PXJ5_9BACI</name>
<dbReference type="AlphaFoldDB" id="A0A917PXJ5"/>
<dbReference type="RefSeq" id="WP_188633133.1">
    <property type="nucleotide sequence ID" value="NZ_BMNQ01000031.1"/>
</dbReference>
<sequence>MNGPLSNLKVIDFSSVLMGPYCTMMLSDMGADVIKVERPSGDSTRYIGPSHTEGMGSMFLNLNRNKRSISLDLKKEKSKNAIFKLLQESDVFVHSLRPHTMKKLGLAYEDVVKVNPKIIYCGMYGFSKEGPYNTRPAYDDIIQAASGMAAVQGDMAGEPQYLSALIADKTTGLIGASTIMAALLHREKTGEGQEIEVPMFESMVSFSMVEHMYGHTFSPPIGDSVYPRAASPNRKPYKTADGYISVLIYSDKQWLSFFEVSGNEHLRNDHRFKDISARTNNINYVYETVQKIIESKTTNEWLELLEKGDIPCVNVNRPEDLFHDPHLEKLNFFETVKHPSEGKIKNMKFPATFSSSKTEVRRLAPHLGEHSEEILREAGYDEQEIKKILNTEEV</sequence>
<dbReference type="InterPro" id="IPR050483">
    <property type="entry name" value="CoA-transferase_III_domain"/>
</dbReference>
<dbReference type="Proteomes" id="UP000658382">
    <property type="component" value="Unassembled WGS sequence"/>
</dbReference>
<dbReference type="EMBL" id="BMNQ01000031">
    <property type="protein sequence ID" value="GGJ99221.1"/>
    <property type="molecule type" value="Genomic_DNA"/>
</dbReference>
<dbReference type="InterPro" id="IPR003673">
    <property type="entry name" value="CoA-Trfase_fam_III"/>
</dbReference>
<comment type="caution">
    <text evidence="2">The sequence shown here is derived from an EMBL/GenBank/DDBJ whole genome shotgun (WGS) entry which is preliminary data.</text>
</comment>
<reference evidence="2" key="1">
    <citation type="journal article" date="2014" name="Int. J. Syst. Evol. Microbiol.">
        <title>Complete genome sequence of Corynebacterium casei LMG S-19264T (=DSM 44701T), isolated from a smear-ripened cheese.</title>
        <authorList>
            <consortium name="US DOE Joint Genome Institute (JGI-PGF)"/>
            <person name="Walter F."/>
            <person name="Albersmeier A."/>
            <person name="Kalinowski J."/>
            <person name="Ruckert C."/>
        </authorList>
    </citation>
    <scope>NUCLEOTIDE SEQUENCE</scope>
    <source>
        <strain evidence="2">JCM 12580</strain>
    </source>
</reference>
<dbReference type="GO" id="GO:0008410">
    <property type="term" value="F:CoA-transferase activity"/>
    <property type="evidence" value="ECO:0007669"/>
    <property type="project" value="TreeGrafter"/>
</dbReference>
<dbReference type="InterPro" id="IPR023606">
    <property type="entry name" value="CoA-Trfase_III_dom_1_sf"/>
</dbReference>
<dbReference type="Pfam" id="PF02515">
    <property type="entry name" value="CoA_transf_3"/>
    <property type="match status" value="1"/>
</dbReference>
<dbReference type="Gene3D" id="3.30.1540.10">
    <property type="entry name" value="formyl-coa transferase, domain 3"/>
    <property type="match status" value="1"/>
</dbReference>
<dbReference type="InterPro" id="IPR044855">
    <property type="entry name" value="CoA-Trfase_III_dom3_sf"/>
</dbReference>
<dbReference type="PANTHER" id="PTHR48207:SF4">
    <property type="entry name" value="BLL6097 PROTEIN"/>
    <property type="match status" value="1"/>
</dbReference>